<keyword evidence="4" id="KW-0804">Transcription</keyword>
<dbReference type="RefSeq" id="WP_090071160.1">
    <property type="nucleotide sequence ID" value="NZ_FOVR01000003.1"/>
</dbReference>
<dbReference type="SUPFAM" id="SSF53822">
    <property type="entry name" value="Periplasmic binding protein-like I"/>
    <property type="match status" value="1"/>
</dbReference>
<evidence type="ECO:0000256" key="1">
    <source>
        <dbReference type="ARBA" id="ARBA00022491"/>
    </source>
</evidence>
<evidence type="ECO:0000256" key="2">
    <source>
        <dbReference type="ARBA" id="ARBA00023015"/>
    </source>
</evidence>
<dbReference type="SMART" id="SM00354">
    <property type="entry name" value="HTH_LACI"/>
    <property type="match status" value="1"/>
</dbReference>
<dbReference type="SUPFAM" id="SSF47413">
    <property type="entry name" value="lambda repressor-like DNA-binding domains"/>
    <property type="match status" value="1"/>
</dbReference>
<dbReference type="AlphaFoldDB" id="A0A1I5EYH8"/>
<dbReference type="InterPro" id="IPR000843">
    <property type="entry name" value="HTH_LacI"/>
</dbReference>
<dbReference type="InterPro" id="IPR028082">
    <property type="entry name" value="Peripla_BP_I"/>
</dbReference>
<dbReference type="EMBL" id="FOVR01000003">
    <property type="protein sequence ID" value="SFO16430.1"/>
    <property type="molecule type" value="Genomic_DNA"/>
</dbReference>
<dbReference type="GO" id="GO:0000976">
    <property type="term" value="F:transcription cis-regulatory region binding"/>
    <property type="evidence" value="ECO:0007669"/>
    <property type="project" value="TreeGrafter"/>
</dbReference>
<dbReference type="Proteomes" id="UP000199236">
    <property type="component" value="Unassembled WGS sequence"/>
</dbReference>
<evidence type="ECO:0000313" key="6">
    <source>
        <dbReference type="EMBL" id="SFO16430.1"/>
    </source>
</evidence>
<evidence type="ECO:0000259" key="5">
    <source>
        <dbReference type="PROSITE" id="PS50932"/>
    </source>
</evidence>
<dbReference type="Pfam" id="PF13407">
    <property type="entry name" value="Peripla_BP_4"/>
    <property type="match status" value="1"/>
</dbReference>
<proteinExistence type="predicted"/>
<dbReference type="OrthoDB" id="9772505at2"/>
<gene>
    <name evidence="6" type="ORF">SAMN04488056_103403</name>
</gene>
<dbReference type="CDD" id="cd01392">
    <property type="entry name" value="HTH_LacI"/>
    <property type="match status" value="1"/>
</dbReference>
<evidence type="ECO:0000256" key="4">
    <source>
        <dbReference type="ARBA" id="ARBA00023163"/>
    </source>
</evidence>
<dbReference type="PROSITE" id="PS00356">
    <property type="entry name" value="HTH_LACI_1"/>
    <property type="match status" value="1"/>
</dbReference>
<dbReference type="Pfam" id="PF00356">
    <property type="entry name" value="LacI"/>
    <property type="match status" value="1"/>
</dbReference>
<dbReference type="STRING" id="655353.SAMN04488056_103403"/>
<accession>A0A1I5EYH8</accession>
<keyword evidence="2" id="KW-0805">Transcription regulation</keyword>
<dbReference type="InterPro" id="IPR025997">
    <property type="entry name" value="SBP_2_dom"/>
</dbReference>
<dbReference type="InterPro" id="IPR010982">
    <property type="entry name" value="Lambda_DNA-bd_dom_sf"/>
</dbReference>
<dbReference type="PANTHER" id="PTHR30146">
    <property type="entry name" value="LACI-RELATED TRANSCRIPTIONAL REPRESSOR"/>
    <property type="match status" value="1"/>
</dbReference>
<evidence type="ECO:0000256" key="3">
    <source>
        <dbReference type="ARBA" id="ARBA00023125"/>
    </source>
</evidence>
<dbReference type="Gene3D" id="1.10.260.40">
    <property type="entry name" value="lambda repressor-like DNA-binding domains"/>
    <property type="match status" value="1"/>
</dbReference>
<protein>
    <submittedName>
        <fullName evidence="6">Transcriptional regulator, LacI family</fullName>
    </submittedName>
</protein>
<evidence type="ECO:0000313" key="7">
    <source>
        <dbReference type="Proteomes" id="UP000199236"/>
    </source>
</evidence>
<keyword evidence="1" id="KW-0678">Repressor</keyword>
<dbReference type="PROSITE" id="PS50932">
    <property type="entry name" value="HTH_LACI_2"/>
    <property type="match status" value="1"/>
</dbReference>
<keyword evidence="3" id="KW-0238">DNA-binding</keyword>
<dbReference type="Gene3D" id="3.40.50.2300">
    <property type="match status" value="2"/>
</dbReference>
<sequence length="355" mass="38432">MEKKNLHSSSVTVADVARHANVSKSTAARVLGGYGVTSEKVRERVQASAKALKYRPNELARSMTTGKSKTIGVVVGDIENSFFGIAVRSITDVANAHGFNVILANSDENFDVEREAVNVLVGKQVDGLIVTPASRYEIGHLENLKSENCKVVLFDREIPSLDMDTVVSDDQEAAAAVTKQLLDAGHCRLAFVTATEEKDSDADGALHIPTSSVGRRIEGFLTACNEGGIAREDSLIVLNSDPKAGLGVSISKMLDQPNRPTAILASDSHVALEIFKQAQERNIEMPSQLSLIAFHNADWTEVTRPAITVVDQPVAQMGRWSAEQLIKRIEGCTEPALRHVMKMKVINRQSVVPPA</sequence>
<dbReference type="CDD" id="cd06267">
    <property type="entry name" value="PBP1_LacI_sugar_binding-like"/>
    <property type="match status" value="1"/>
</dbReference>
<feature type="domain" description="HTH lacI-type" evidence="5">
    <location>
        <begin position="11"/>
        <end position="65"/>
    </location>
</feature>
<dbReference type="InterPro" id="IPR046335">
    <property type="entry name" value="LacI/GalR-like_sensor"/>
</dbReference>
<dbReference type="PANTHER" id="PTHR30146:SF148">
    <property type="entry name" value="HTH-TYPE TRANSCRIPTIONAL REPRESSOR PURR-RELATED"/>
    <property type="match status" value="1"/>
</dbReference>
<name>A0A1I5EYH8_9HYPH</name>
<reference evidence="6 7" key="1">
    <citation type="submission" date="2016-10" db="EMBL/GenBank/DDBJ databases">
        <authorList>
            <person name="de Groot N.N."/>
        </authorList>
    </citation>
    <scope>NUCLEOTIDE SEQUENCE [LARGE SCALE GENOMIC DNA]</scope>
    <source>
        <strain evidence="6 7">CGMCC 1.9157</strain>
    </source>
</reference>
<dbReference type="Pfam" id="PF13377">
    <property type="entry name" value="Peripla_BP_3"/>
    <property type="match status" value="1"/>
</dbReference>
<keyword evidence="7" id="KW-1185">Reference proteome</keyword>
<dbReference type="GO" id="GO:0003700">
    <property type="term" value="F:DNA-binding transcription factor activity"/>
    <property type="evidence" value="ECO:0007669"/>
    <property type="project" value="TreeGrafter"/>
</dbReference>
<organism evidence="6 7">
    <name type="scientific">Cohaesibacter marisflavi</name>
    <dbReference type="NCBI Taxonomy" id="655353"/>
    <lineage>
        <taxon>Bacteria</taxon>
        <taxon>Pseudomonadati</taxon>
        <taxon>Pseudomonadota</taxon>
        <taxon>Alphaproteobacteria</taxon>
        <taxon>Hyphomicrobiales</taxon>
        <taxon>Cohaesibacteraceae</taxon>
    </lineage>
</organism>